<reference evidence="1" key="1">
    <citation type="submission" date="2021-05" db="EMBL/GenBank/DDBJ databases">
        <authorList>
            <person name="Scholz U."/>
            <person name="Mascher M."/>
            <person name="Fiebig A."/>
        </authorList>
    </citation>
    <scope>NUCLEOTIDE SEQUENCE [LARGE SCALE GENOMIC DNA]</scope>
</reference>
<keyword evidence="2" id="KW-1185">Reference proteome</keyword>
<name>A0ACD5W3B3_AVESA</name>
<sequence length="845" mass="91529">MAGHPPPPPPNPTSQGPSTPLRAPPTTTTSPLLTPSAFAPAVDRPLYLSTTAAALSSPLASIFINQHVPFVLTLNPPNYTQWRTLFEVVFAKFGVTDHIDDPPRAAAAYWLQDDAHVVSWLYNRVSQEIFGLVHQRNATAATIWSSIATLFLENAEHQVVFLATDFRRIEQGTGSVISYFARLKECADRLADLGEHVTDRDQVLNMFRGLAPRLQYAIPILTMQRPLPSFLACRSFLLLEESRQSTHSDTFPDAALHAARAPSTYNPGSASSGGGGSGSGGGGSGSGSSSGNRNNSGGNRNYGYKGKGKAPAYQSGGGGASSSTAAPVRPPAAPAGAPWTGLVHAWAMPWRPHAPGSGILGSRPGAPAPFAGSASHYPAAPGGASASYGVAAPHAPSNGGPAWDQTALIHALNTLSGHPQQPPPAGAEWYFDTGATSHMASSSAMQEEYRALMANRTWTLVPRPPGANIVTGKWVFRHKLKADGALERYKARWVVRGFSQRPGVDFDETFSPVVKSATIRAVLTIAASREWPVHQMDVNNAFLQGQLTKRVYCQQPSGFVDDTRPDHVCLLDKSLYGLKQAPRAWFDRFTAFLCTIGFTASRSDPSLFIYNRGGDTAYLLLYVDDIVLRFACLHMHAPRDRHLALVKRILRYLRGTTAHGLHLHRSSTLDLLAYSDADWAGCPDTRRSTSGYAIFLGDALISWSSKRQPTVSRSSAEAEYRAVANVVAESCWLRQLLGELHVHLQKATVVYCNNISSVYMAANPMHHRRTKHIELDIHFVREKVALGELRVLHVPTSQQFADVMTKGLPTSAFEEFRSSLCIRPPDAPAAAGCQLINYLLEGETP</sequence>
<proteinExistence type="predicted"/>
<dbReference type="EnsemblPlants" id="AVESA.00010b.r2.3DG0557270.1">
    <property type="protein sequence ID" value="AVESA.00010b.r2.3DG0557270.1.CDS"/>
    <property type="gene ID" value="AVESA.00010b.r2.3DG0557270"/>
</dbReference>
<organism evidence="1 2">
    <name type="scientific">Avena sativa</name>
    <name type="common">Oat</name>
    <dbReference type="NCBI Taxonomy" id="4498"/>
    <lineage>
        <taxon>Eukaryota</taxon>
        <taxon>Viridiplantae</taxon>
        <taxon>Streptophyta</taxon>
        <taxon>Embryophyta</taxon>
        <taxon>Tracheophyta</taxon>
        <taxon>Spermatophyta</taxon>
        <taxon>Magnoliopsida</taxon>
        <taxon>Liliopsida</taxon>
        <taxon>Poales</taxon>
        <taxon>Poaceae</taxon>
        <taxon>BOP clade</taxon>
        <taxon>Pooideae</taxon>
        <taxon>Poodae</taxon>
        <taxon>Poeae</taxon>
        <taxon>Poeae Chloroplast Group 1 (Aveneae type)</taxon>
        <taxon>Aveninae</taxon>
        <taxon>Avena</taxon>
    </lineage>
</organism>
<evidence type="ECO:0000313" key="2">
    <source>
        <dbReference type="Proteomes" id="UP001732700"/>
    </source>
</evidence>
<dbReference type="Proteomes" id="UP001732700">
    <property type="component" value="Chromosome 3D"/>
</dbReference>
<accession>A0ACD5W3B3</accession>
<evidence type="ECO:0000313" key="1">
    <source>
        <dbReference type="EnsemblPlants" id="AVESA.00010b.r2.3DG0557270.1.CDS"/>
    </source>
</evidence>
<protein>
    <submittedName>
        <fullName evidence="1">Uncharacterized protein</fullName>
    </submittedName>
</protein>
<reference evidence="1" key="2">
    <citation type="submission" date="2025-09" db="UniProtKB">
        <authorList>
            <consortium name="EnsemblPlants"/>
        </authorList>
    </citation>
    <scope>IDENTIFICATION</scope>
</reference>